<evidence type="ECO:0000313" key="2">
    <source>
        <dbReference type="EMBL" id="KAE8406194.1"/>
    </source>
</evidence>
<protein>
    <recommendedName>
        <fullName evidence="1">Aminoglycoside phosphotransferase domain-containing protein</fullName>
    </recommendedName>
</protein>
<dbReference type="Gene3D" id="3.90.1200.10">
    <property type="match status" value="1"/>
</dbReference>
<dbReference type="EMBL" id="ML736755">
    <property type="protein sequence ID" value="KAE8406194.1"/>
    <property type="molecule type" value="Genomic_DNA"/>
</dbReference>
<dbReference type="Proteomes" id="UP000325579">
    <property type="component" value="Unassembled WGS sequence"/>
</dbReference>
<feature type="domain" description="Aminoglycoside phosphotransferase" evidence="1">
    <location>
        <begin position="68"/>
        <end position="272"/>
    </location>
</feature>
<dbReference type="Pfam" id="PF01636">
    <property type="entry name" value="APH"/>
    <property type="match status" value="1"/>
</dbReference>
<name>A0A5N7DIM9_9EURO</name>
<dbReference type="SUPFAM" id="SSF56112">
    <property type="entry name" value="Protein kinase-like (PK-like)"/>
    <property type="match status" value="1"/>
</dbReference>
<proteinExistence type="predicted"/>
<dbReference type="InterPro" id="IPR002575">
    <property type="entry name" value="Aminoglycoside_PTrfase"/>
</dbReference>
<dbReference type="GeneID" id="43669179"/>
<dbReference type="InterPro" id="IPR011009">
    <property type="entry name" value="Kinase-like_dom_sf"/>
</dbReference>
<sequence>MGDPTQYLPPSLDKETLLEFARSLGLPTPIGVRALIVIAEYHPIYLLSFSAEDASETSPKLEALDGGNGSVDLVLRVSGSHLPHIKTENEVAVMTWVRQHTSIPIPEIIRFDATTKNSLGYEFTLLTRSPSIGLHEVYDQLSVEQLTVIVDQILDIVLQMHQKSWSGVSGQVLSPSTAETGASAQVISRLILDETFWQAPDIVTYFPASYTAYIVALVRVYQHAIRVHTFLEARRDLLPRLDAWVDDLHVANIMYDPTAARVTAILDWEFSGAFLWNGQRNAQAVEEQKRVRALFDERCRIRGVDLLLETEPRFSLQESMQDAIGYLRAIFGVCPRGEKADKVGEWRAILEPSLEIFKV</sequence>
<dbReference type="RefSeq" id="XP_031943513.1">
    <property type="nucleotide sequence ID" value="XM_032084488.1"/>
</dbReference>
<accession>A0A5N7DIM9</accession>
<evidence type="ECO:0000313" key="3">
    <source>
        <dbReference type="Proteomes" id="UP000325579"/>
    </source>
</evidence>
<evidence type="ECO:0000259" key="1">
    <source>
        <dbReference type="Pfam" id="PF01636"/>
    </source>
</evidence>
<keyword evidence="3" id="KW-1185">Reference proteome</keyword>
<dbReference type="PANTHER" id="PTHR21310:SF13">
    <property type="entry name" value="AMINOGLYCOSIDE PHOSPHOTRANSFERASE DOMAIN-CONTAINING PROTEIN"/>
    <property type="match status" value="1"/>
</dbReference>
<dbReference type="OrthoDB" id="428260at2759"/>
<reference evidence="2 3" key="1">
    <citation type="submission" date="2019-04" db="EMBL/GenBank/DDBJ databases">
        <authorList>
            <consortium name="DOE Joint Genome Institute"/>
            <person name="Mondo S."/>
            <person name="Kjaerbolling I."/>
            <person name="Vesth T."/>
            <person name="Frisvad J.C."/>
            <person name="Nybo J.L."/>
            <person name="Theobald S."/>
            <person name="Kildgaard S."/>
            <person name="Isbrandt T."/>
            <person name="Kuo A."/>
            <person name="Sato A."/>
            <person name="Lyhne E.K."/>
            <person name="Kogle M.E."/>
            <person name="Wiebenga A."/>
            <person name="Kun R.S."/>
            <person name="Lubbers R.J."/>
            <person name="Makela M.R."/>
            <person name="Barry K."/>
            <person name="Chovatia M."/>
            <person name="Clum A."/>
            <person name="Daum C."/>
            <person name="Haridas S."/>
            <person name="He G."/>
            <person name="LaButti K."/>
            <person name="Lipzen A."/>
            <person name="Riley R."/>
            <person name="Salamov A."/>
            <person name="Simmons B.A."/>
            <person name="Magnuson J.K."/>
            <person name="Henrissat B."/>
            <person name="Mortensen U.H."/>
            <person name="Larsen T.O."/>
            <person name="Devries R.P."/>
            <person name="Grigoriev I.V."/>
            <person name="Machida M."/>
            <person name="Baker S.E."/>
            <person name="Andersen M.R."/>
            <person name="Cantor M.N."/>
            <person name="Hua S.X."/>
        </authorList>
    </citation>
    <scope>NUCLEOTIDE SEQUENCE [LARGE SCALE GENOMIC DNA]</scope>
    <source>
        <strain evidence="2 3">CBS 119388</strain>
    </source>
</reference>
<dbReference type="InterPro" id="IPR051678">
    <property type="entry name" value="AGP_Transferase"/>
</dbReference>
<dbReference type="PANTHER" id="PTHR21310">
    <property type="entry name" value="AMINOGLYCOSIDE PHOSPHOTRANSFERASE-RELATED-RELATED"/>
    <property type="match status" value="1"/>
</dbReference>
<gene>
    <name evidence="2" type="ORF">BDV37DRAFT_270103</name>
</gene>
<organism evidence="2 3">
    <name type="scientific">Aspergillus pseudonomiae</name>
    <dbReference type="NCBI Taxonomy" id="1506151"/>
    <lineage>
        <taxon>Eukaryota</taxon>
        <taxon>Fungi</taxon>
        <taxon>Dikarya</taxon>
        <taxon>Ascomycota</taxon>
        <taxon>Pezizomycotina</taxon>
        <taxon>Eurotiomycetes</taxon>
        <taxon>Eurotiomycetidae</taxon>
        <taxon>Eurotiales</taxon>
        <taxon>Aspergillaceae</taxon>
        <taxon>Aspergillus</taxon>
        <taxon>Aspergillus subgen. Circumdati</taxon>
    </lineage>
</organism>
<dbReference type="AlphaFoldDB" id="A0A5N7DIM9"/>